<dbReference type="AlphaFoldDB" id="A0A1H2ZM27"/>
<name>A0A1H2ZM27_THIRO</name>
<proteinExistence type="predicted"/>
<evidence type="ECO:0000256" key="4">
    <source>
        <dbReference type="ARBA" id="ARBA00023136"/>
    </source>
</evidence>
<dbReference type="InterPro" id="IPR036465">
    <property type="entry name" value="vWFA_dom_sf"/>
</dbReference>
<evidence type="ECO:0000313" key="7">
    <source>
        <dbReference type="EMBL" id="SDX18510.1"/>
    </source>
</evidence>
<reference evidence="8" key="1">
    <citation type="submission" date="2016-10" db="EMBL/GenBank/DDBJ databases">
        <authorList>
            <person name="Varghese N."/>
            <person name="Submissions S."/>
        </authorList>
    </citation>
    <scope>NUCLEOTIDE SEQUENCE [LARGE SCALE GENOMIC DNA]</scope>
    <source>
        <strain evidence="8">DSM 217</strain>
    </source>
</reference>
<dbReference type="Gene3D" id="3.40.50.410">
    <property type="entry name" value="von Willebrand factor, type A domain"/>
    <property type="match status" value="1"/>
</dbReference>
<evidence type="ECO:0000256" key="3">
    <source>
        <dbReference type="ARBA" id="ARBA00022989"/>
    </source>
</evidence>
<dbReference type="EMBL" id="FNNZ01000016">
    <property type="protein sequence ID" value="SDX18510.1"/>
    <property type="molecule type" value="Genomic_DNA"/>
</dbReference>
<dbReference type="STRING" id="1058.SAMN05421783_11670"/>
<keyword evidence="3 5" id="KW-1133">Transmembrane helix</keyword>
<dbReference type="OrthoDB" id="6206554at2"/>
<keyword evidence="1" id="KW-1003">Cell membrane</keyword>
<dbReference type="PANTHER" id="PTHR22550:SF5">
    <property type="entry name" value="LEUCINE ZIPPER PROTEIN 4"/>
    <property type="match status" value="1"/>
</dbReference>
<evidence type="ECO:0000313" key="8">
    <source>
        <dbReference type="Proteomes" id="UP000198816"/>
    </source>
</evidence>
<feature type="transmembrane region" description="Helical" evidence="5">
    <location>
        <begin position="315"/>
        <end position="333"/>
    </location>
</feature>
<evidence type="ECO:0000259" key="6">
    <source>
        <dbReference type="PROSITE" id="PS50234"/>
    </source>
</evidence>
<accession>A0A1H2ZM27</accession>
<feature type="transmembrane region" description="Helical" evidence="5">
    <location>
        <begin position="6"/>
        <end position="23"/>
    </location>
</feature>
<protein>
    <submittedName>
        <fullName evidence="7">Ca-activated chloride channel family protein</fullName>
    </submittedName>
</protein>
<dbReference type="Proteomes" id="UP000198816">
    <property type="component" value="Unassembled WGS sequence"/>
</dbReference>
<evidence type="ECO:0000256" key="5">
    <source>
        <dbReference type="SAM" id="Phobius"/>
    </source>
</evidence>
<keyword evidence="2 5" id="KW-0812">Transmembrane</keyword>
<dbReference type="InterPro" id="IPR050768">
    <property type="entry name" value="UPF0353/GerABKA_families"/>
</dbReference>
<keyword evidence="4 5" id="KW-0472">Membrane</keyword>
<dbReference type="RefSeq" id="WP_093034536.1">
    <property type="nucleotide sequence ID" value="NZ_FNNZ01000016.1"/>
</dbReference>
<feature type="transmembrane region" description="Helical" evidence="5">
    <location>
        <begin position="66"/>
        <end position="84"/>
    </location>
</feature>
<dbReference type="SUPFAM" id="SSF53300">
    <property type="entry name" value="vWA-like"/>
    <property type="match status" value="1"/>
</dbReference>
<gene>
    <name evidence="7" type="ORF">SAMN05421783_11670</name>
</gene>
<keyword evidence="8" id="KW-1185">Reference proteome</keyword>
<dbReference type="PANTHER" id="PTHR22550">
    <property type="entry name" value="SPORE GERMINATION PROTEIN"/>
    <property type="match status" value="1"/>
</dbReference>
<evidence type="ECO:0000256" key="1">
    <source>
        <dbReference type="ARBA" id="ARBA00022475"/>
    </source>
</evidence>
<dbReference type="InterPro" id="IPR002035">
    <property type="entry name" value="VWF_A"/>
</dbReference>
<evidence type="ECO:0000256" key="2">
    <source>
        <dbReference type="ARBA" id="ARBA00022692"/>
    </source>
</evidence>
<feature type="domain" description="VWFA" evidence="6">
    <location>
        <begin position="101"/>
        <end position="296"/>
    </location>
</feature>
<dbReference type="SMART" id="SM00327">
    <property type="entry name" value="VWA"/>
    <property type="match status" value="1"/>
</dbReference>
<organism evidence="7 8">
    <name type="scientific">Thiocapsa roseopersicina</name>
    <dbReference type="NCBI Taxonomy" id="1058"/>
    <lineage>
        <taxon>Bacteria</taxon>
        <taxon>Pseudomonadati</taxon>
        <taxon>Pseudomonadota</taxon>
        <taxon>Gammaproteobacteria</taxon>
        <taxon>Chromatiales</taxon>
        <taxon>Chromatiaceae</taxon>
        <taxon>Thiocapsa</taxon>
    </lineage>
</organism>
<sequence length="347" mass="38140">MFEFHWPWAALLLPFPLLLPWLWPERGQDPAETTLEGQRVTLLHPQIIALQAAFTARRPGLQLTGWLYRALLYLLWIALVLALMRPQWLTPYTEISTPGYDLMITVDASHSMEALDFTVDGRPVNRMSVVRGVMGRFIEGRSGDRVGLVVFGSQAFVLSPLSLDRLAVRQLLDGIVPSIAGPATALGDAIALGVVKLRERPEGSRVMIVIADGDNNAGRFAPSEAATVARENGVRVYVIGVGSKQASIPILEEGVVRYRDDLTMDEGVLEEIAELTGGAYFRATDTRALEEISARIGQLEKTEAETRTAYLPQPLYRWPLGLALIALLGLGLFPEGRKRFVGRTAGV</sequence>
<dbReference type="Pfam" id="PF00092">
    <property type="entry name" value="VWA"/>
    <property type="match status" value="1"/>
</dbReference>
<dbReference type="PROSITE" id="PS50234">
    <property type="entry name" value="VWFA"/>
    <property type="match status" value="1"/>
</dbReference>